<accession>A0A966FXV4</accession>
<evidence type="ECO:0000313" key="3">
    <source>
        <dbReference type="Proteomes" id="UP000799330"/>
    </source>
</evidence>
<name>A0A966FXV4_MICAE</name>
<sequence length="42" mass="4728">MLEAYHRHVAERAKLGIPPLPLNAQQTAELCEILKNPQTETC</sequence>
<dbReference type="Pfam" id="PF11791">
    <property type="entry name" value="Aconitase_B_N"/>
    <property type="match status" value="1"/>
</dbReference>
<evidence type="ECO:0000313" key="2">
    <source>
        <dbReference type="EMBL" id="NCS56682.1"/>
    </source>
</evidence>
<reference evidence="2" key="1">
    <citation type="journal article" date="2019" name="Mol. Ecol.">
        <title>Genome evolution and host-microbiome shifts correspond with intraspecific niche divergence within harmful algal bloom-forming Microcystis aeruginosa.</title>
        <authorList>
            <person name="Jackrel S.L."/>
            <person name="White J.D."/>
            <person name="Evans J.T."/>
            <person name="Buffin K."/>
            <person name="Hayden K."/>
            <person name="Sarnelle O."/>
            <person name="Denef V.J."/>
        </authorList>
    </citation>
    <scope>NUCLEOTIDE SEQUENCE</scope>
    <source>
        <strain evidence="2">G11-04</strain>
    </source>
</reference>
<dbReference type="GO" id="GO:0006099">
    <property type="term" value="P:tricarboxylic acid cycle"/>
    <property type="evidence" value="ECO:0007669"/>
    <property type="project" value="InterPro"/>
</dbReference>
<dbReference type="InterPro" id="IPR015933">
    <property type="entry name" value="Aconitase_B_HEAT-like_dom"/>
</dbReference>
<evidence type="ECO:0000259" key="1">
    <source>
        <dbReference type="Pfam" id="PF11791"/>
    </source>
</evidence>
<dbReference type="Proteomes" id="UP000799330">
    <property type="component" value="Unassembled WGS sequence"/>
</dbReference>
<dbReference type="Gene3D" id="1.25.40.310">
    <property type="entry name" value="Aconitate B, HEAT-like domain"/>
    <property type="match status" value="1"/>
</dbReference>
<proteinExistence type="predicted"/>
<protein>
    <recommendedName>
        <fullName evidence="1">Aconitase B HEAT-like domain-containing protein</fullName>
    </recommendedName>
</protein>
<comment type="caution">
    <text evidence="2">The sequence shown here is derived from an EMBL/GenBank/DDBJ whole genome shotgun (WGS) entry which is preliminary data.</text>
</comment>
<dbReference type="AlphaFoldDB" id="A0A966FXV4"/>
<organism evidence="2 3">
    <name type="scientific">Microcystis aeruginosa G11-04</name>
    <dbReference type="NCBI Taxonomy" id="2685956"/>
    <lineage>
        <taxon>Bacteria</taxon>
        <taxon>Bacillati</taxon>
        <taxon>Cyanobacteriota</taxon>
        <taxon>Cyanophyceae</taxon>
        <taxon>Oscillatoriophycideae</taxon>
        <taxon>Chroococcales</taxon>
        <taxon>Microcystaceae</taxon>
        <taxon>Microcystis</taxon>
    </lineage>
</organism>
<dbReference type="GO" id="GO:0003994">
    <property type="term" value="F:aconitate hydratase activity"/>
    <property type="evidence" value="ECO:0007669"/>
    <property type="project" value="InterPro"/>
</dbReference>
<dbReference type="InterPro" id="IPR036288">
    <property type="entry name" value="Aconitase_B_HEAT-like_dom_sf"/>
</dbReference>
<dbReference type="SUPFAM" id="SSF74778">
    <property type="entry name" value="Aconitase B, N-terminal domain"/>
    <property type="match status" value="1"/>
</dbReference>
<dbReference type="EMBL" id="JAADAI010000065">
    <property type="protein sequence ID" value="NCS56682.1"/>
    <property type="molecule type" value="Genomic_DNA"/>
</dbReference>
<gene>
    <name evidence="2" type="ORF">GPJ16_06885</name>
</gene>
<feature type="domain" description="Aconitase B HEAT-like" evidence="1">
    <location>
        <begin position="4"/>
        <end position="40"/>
    </location>
</feature>